<dbReference type="GO" id="GO:0046677">
    <property type="term" value="P:response to antibiotic"/>
    <property type="evidence" value="ECO:0007669"/>
    <property type="project" value="InterPro"/>
</dbReference>
<name>A0A841FTB6_9ACTN</name>
<dbReference type="RefSeq" id="WP_184790854.1">
    <property type="nucleotide sequence ID" value="NZ_BONT01000048.1"/>
</dbReference>
<dbReference type="InterPro" id="IPR045155">
    <property type="entry name" value="Beta-lactam_cat"/>
</dbReference>
<evidence type="ECO:0000313" key="3">
    <source>
        <dbReference type="Proteomes" id="UP000548476"/>
    </source>
</evidence>
<dbReference type="AlphaFoldDB" id="A0A841FTB6"/>
<dbReference type="Proteomes" id="UP000548476">
    <property type="component" value="Unassembled WGS sequence"/>
</dbReference>
<reference evidence="2 3" key="1">
    <citation type="submission" date="2020-08" db="EMBL/GenBank/DDBJ databases">
        <title>Genomic Encyclopedia of Type Strains, Phase IV (KMG-IV): sequencing the most valuable type-strain genomes for metagenomic binning, comparative biology and taxonomic classification.</title>
        <authorList>
            <person name="Goeker M."/>
        </authorList>
    </citation>
    <scope>NUCLEOTIDE SEQUENCE [LARGE SCALE GENOMIC DNA]</scope>
    <source>
        <strain evidence="2 3">YIM 65646</strain>
    </source>
</reference>
<evidence type="ECO:0000313" key="2">
    <source>
        <dbReference type="EMBL" id="MBB6038043.1"/>
    </source>
</evidence>
<dbReference type="PANTHER" id="PTHR35333">
    <property type="entry name" value="BETA-LACTAMASE"/>
    <property type="match status" value="1"/>
</dbReference>
<sequence length="283" mass="29682">MPLQDVFAEVGADAALHAVDLATGAGTGLTPDRPVVIASVLKVLIALEFARQADAGQLDPADRVRVREDDRLGGTGTAGCLDDVELSLRDLAAFMMSVSDNTAADLLCDRVGVPNLRSLVTELGMDATVVTGPPRTVVTAMAEDLGDLAALAAASDEELAGTRAYRPGGTNTSTPRDMTRMLAAIWGDTAGTPAACAHVRTLMSRQADWHRIAAGFDDDVRVAAKSGTLPGLRNEVAVAEYPDGSRYAIAVFTRIATPHRRRPDVDLAIGRAARIAVDELRGA</sequence>
<dbReference type="InterPro" id="IPR012338">
    <property type="entry name" value="Beta-lactam/transpept-like"/>
</dbReference>
<organism evidence="2 3">
    <name type="scientific">Phytomonospora endophytica</name>
    <dbReference type="NCBI Taxonomy" id="714109"/>
    <lineage>
        <taxon>Bacteria</taxon>
        <taxon>Bacillati</taxon>
        <taxon>Actinomycetota</taxon>
        <taxon>Actinomycetes</taxon>
        <taxon>Micromonosporales</taxon>
        <taxon>Micromonosporaceae</taxon>
        <taxon>Phytomonospora</taxon>
    </lineage>
</organism>
<dbReference type="PANTHER" id="PTHR35333:SF3">
    <property type="entry name" value="BETA-LACTAMASE-TYPE TRANSPEPTIDASE FOLD CONTAINING PROTEIN"/>
    <property type="match status" value="1"/>
</dbReference>
<gene>
    <name evidence="2" type="ORF">HNR73_005923</name>
</gene>
<dbReference type="SUPFAM" id="SSF56601">
    <property type="entry name" value="beta-lactamase/transpeptidase-like"/>
    <property type="match status" value="1"/>
</dbReference>
<dbReference type="GO" id="GO:0008800">
    <property type="term" value="F:beta-lactamase activity"/>
    <property type="evidence" value="ECO:0007669"/>
    <property type="project" value="UniProtKB-EC"/>
</dbReference>
<dbReference type="Gene3D" id="3.40.710.10">
    <property type="entry name" value="DD-peptidase/beta-lactamase superfamily"/>
    <property type="match status" value="1"/>
</dbReference>
<proteinExistence type="predicted"/>
<dbReference type="EMBL" id="JACHGT010000015">
    <property type="protein sequence ID" value="MBB6038043.1"/>
    <property type="molecule type" value="Genomic_DNA"/>
</dbReference>
<evidence type="ECO:0000259" key="1">
    <source>
        <dbReference type="Pfam" id="PF13354"/>
    </source>
</evidence>
<dbReference type="GO" id="GO:0030655">
    <property type="term" value="P:beta-lactam antibiotic catabolic process"/>
    <property type="evidence" value="ECO:0007669"/>
    <property type="project" value="InterPro"/>
</dbReference>
<feature type="domain" description="Beta-lactamase class A catalytic" evidence="1">
    <location>
        <begin position="16"/>
        <end position="253"/>
    </location>
</feature>
<dbReference type="InterPro" id="IPR000871">
    <property type="entry name" value="Beta-lactam_class-A"/>
</dbReference>
<dbReference type="Pfam" id="PF13354">
    <property type="entry name" value="Beta-lactamase2"/>
    <property type="match status" value="1"/>
</dbReference>
<comment type="caution">
    <text evidence="2">The sequence shown here is derived from an EMBL/GenBank/DDBJ whole genome shotgun (WGS) entry which is preliminary data.</text>
</comment>
<keyword evidence="2" id="KW-0378">Hydrolase</keyword>
<dbReference type="EC" id="3.5.2.6" evidence="2"/>
<accession>A0A841FTB6</accession>
<protein>
    <submittedName>
        <fullName evidence="2">Beta-lactamase class A</fullName>
        <ecNumber evidence="2">3.5.2.6</ecNumber>
    </submittedName>
</protein>
<keyword evidence="3" id="KW-1185">Reference proteome</keyword>